<evidence type="ECO:0000313" key="2">
    <source>
        <dbReference type="Proteomes" id="UP001226574"/>
    </source>
</evidence>
<evidence type="ECO:0008006" key="3">
    <source>
        <dbReference type="Google" id="ProtNLM"/>
    </source>
</evidence>
<dbReference type="EMBL" id="JAVIFY010000003">
    <property type="protein sequence ID" value="MDQ9091254.1"/>
    <property type="molecule type" value="Genomic_DNA"/>
</dbReference>
<name>A0ABU1BBG1_PSEHA</name>
<keyword evidence="2" id="KW-1185">Reference proteome</keyword>
<proteinExistence type="predicted"/>
<protein>
    <recommendedName>
        <fullName evidence="3">Orphan protein</fullName>
    </recommendedName>
</protein>
<evidence type="ECO:0000313" key="1">
    <source>
        <dbReference type="EMBL" id="MDQ9091254.1"/>
    </source>
</evidence>
<dbReference type="Proteomes" id="UP001226574">
    <property type="component" value="Unassembled WGS sequence"/>
</dbReference>
<gene>
    <name evidence="1" type="ORF">RC083_06570</name>
</gene>
<comment type="caution">
    <text evidence="1">The sequence shown here is derived from an EMBL/GenBank/DDBJ whole genome shotgun (WGS) entry which is preliminary data.</text>
</comment>
<organism evidence="1 2">
    <name type="scientific">Pseudoalteromonas haloplanktis</name>
    <name type="common">Alteromonas haloplanktis</name>
    <dbReference type="NCBI Taxonomy" id="228"/>
    <lineage>
        <taxon>Bacteria</taxon>
        <taxon>Pseudomonadati</taxon>
        <taxon>Pseudomonadota</taxon>
        <taxon>Gammaproteobacteria</taxon>
        <taxon>Alteromonadales</taxon>
        <taxon>Pseudoalteromonadaceae</taxon>
        <taxon>Pseudoalteromonas</taxon>
    </lineage>
</organism>
<reference evidence="1 2" key="1">
    <citation type="submission" date="2023-08" db="EMBL/GenBank/DDBJ databases">
        <title>Pseudoalteromonas haloplanktis LL1 genome.</title>
        <authorList>
            <person name="Wu S."/>
        </authorList>
    </citation>
    <scope>NUCLEOTIDE SEQUENCE [LARGE SCALE GENOMIC DNA]</scope>
    <source>
        <strain evidence="1 2">LL1</strain>
    </source>
</reference>
<sequence length="83" mass="9903">MPPEYWVYAMYGSLLLPFIFAPIDSDSNKPLEELANELLVQYKNIKQLPLNERFDEKQKWDSRLSLYLERCETENHIPELKLS</sequence>
<dbReference type="RefSeq" id="WP_138608235.1">
    <property type="nucleotide sequence ID" value="NZ_JAVIFY010000003.1"/>
</dbReference>
<accession>A0ABU1BBG1</accession>